<keyword evidence="2" id="KW-0378">Hydrolase</keyword>
<reference evidence="2" key="1">
    <citation type="submission" date="2021-03" db="EMBL/GenBank/DDBJ databases">
        <authorList>
            <person name="Kanchanasin P."/>
            <person name="Saeng-In P."/>
            <person name="Phongsopitanun W."/>
            <person name="Yuki M."/>
            <person name="Kudo T."/>
            <person name="Ohkuma M."/>
            <person name="Tanasupawat S."/>
        </authorList>
    </citation>
    <scope>NUCLEOTIDE SEQUENCE</scope>
    <source>
        <strain evidence="2">GKU 128</strain>
    </source>
</reference>
<dbReference type="GO" id="GO:0016787">
    <property type="term" value="F:hydrolase activity"/>
    <property type="evidence" value="ECO:0007669"/>
    <property type="project" value="UniProtKB-KW"/>
</dbReference>
<protein>
    <submittedName>
        <fullName evidence="2">Alpha/beta hydrolase fold domain-containing protein</fullName>
    </submittedName>
</protein>
<dbReference type="EMBL" id="JAGEOJ010000017">
    <property type="protein sequence ID" value="MBO2452817.1"/>
    <property type="molecule type" value="Genomic_DNA"/>
</dbReference>
<evidence type="ECO:0000259" key="1">
    <source>
        <dbReference type="Pfam" id="PF07859"/>
    </source>
</evidence>
<proteinExistence type="predicted"/>
<dbReference type="RefSeq" id="WP_208260826.1">
    <property type="nucleotide sequence ID" value="NZ_JAGEOJ010000017.1"/>
</dbReference>
<feature type="domain" description="Alpha/beta hydrolase fold-3" evidence="1">
    <location>
        <begin position="3"/>
        <end position="40"/>
    </location>
</feature>
<sequence length="50" mass="5404">MPDVYATPAPAEDLAGLPPVFIATAEFDPVRDEGMIYAELCAVLRRRLAA</sequence>
<evidence type="ECO:0000313" key="2">
    <source>
        <dbReference type="EMBL" id="MBO2452817.1"/>
    </source>
</evidence>
<comment type="caution">
    <text evidence="2">The sequence shown here is derived from an EMBL/GenBank/DDBJ whole genome shotgun (WGS) entry which is preliminary data.</text>
</comment>
<dbReference type="InterPro" id="IPR013094">
    <property type="entry name" value="AB_hydrolase_3"/>
</dbReference>
<organism evidence="2 3">
    <name type="scientific">Actinomadura barringtoniae</name>
    <dbReference type="NCBI Taxonomy" id="1427535"/>
    <lineage>
        <taxon>Bacteria</taxon>
        <taxon>Bacillati</taxon>
        <taxon>Actinomycetota</taxon>
        <taxon>Actinomycetes</taxon>
        <taxon>Streptosporangiales</taxon>
        <taxon>Thermomonosporaceae</taxon>
        <taxon>Actinomadura</taxon>
    </lineage>
</organism>
<evidence type="ECO:0000313" key="3">
    <source>
        <dbReference type="Proteomes" id="UP000669179"/>
    </source>
</evidence>
<dbReference type="InterPro" id="IPR029058">
    <property type="entry name" value="AB_hydrolase_fold"/>
</dbReference>
<dbReference type="Pfam" id="PF07859">
    <property type="entry name" value="Abhydrolase_3"/>
    <property type="match status" value="1"/>
</dbReference>
<accession>A0A939PH85</accession>
<name>A0A939PH85_9ACTN</name>
<dbReference type="AlphaFoldDB" id="A0A939PH85"/>
<dbReference type="SUPFAM" id="SSF53474">
    <property type="entry name" value="alpha/beta-Hydrolases"/>
    <property type="match status" value="1"/>
</dbReference>
<dbReference type="Proteomes" id="UP000669179">
    <property type="component" value="Unassembled WGS sequence"/>
</dbReference>
<gene>
    <name evidence="2" type="ORF">J4573_37395</name>
</gene>
<dbReference type="Gene3D" id="3.40.50.1820">
    <property type="entry name" value="alpha/beta hydrolase"/>
    <property type="match status" value="1"/>
</dbReference>
<keyword evidence="3" id="KW-1185">Reference proteome</keyword>